<accession>A0A7S2ZBM5</accession>
<keyword evidence="3" id="KW-0508">mRNA splicing</keyword>
<evidence type="ECO:0000313" key="5">
    <source>
        <dbReference type="EMBL" id="CAE0034018.1"/>
    </source>
</evidence>
<dbReference type="GO" id="GO:0071013">
    <property type="term" value="C:catalytic step 2 spliceosome"/>
    <property type="evidence" value="ECO:0007669"/>
    <property type="project" value="TreeGrafter"/>
</dbReference>
<evidence type="ECO:0000256" key="4">
    <source>
        <dbReference type="SAM" id="MobiDB-lite"/>
    </source>
</evidence>
<reference evidence="5" key="1">
    <citation type="submission" date="2021-01" db="EMBL/GenBank/DDBJ databases">
        <authorList>
            <person name="Corre E."/>
            <person name="Pelletier E."/>
            <person name="Niang G."/>
            <person name="Scheremetjew M."/>
            <person name="Finn R."/>
            <person name="Kale V."/>
            <person name="Holt S."/>
            <person name="Cochrane G."/>
            <person name="Meng A."/>
            <person name="Brown T."/>
            <person name="Cohen L."/>
        </authorList>
    </citation>
    <scope>NUCLEOTIDE SEQUENCE</scope>
    <source>
        <strain evidence="5">CCMP 769</strain>
    </source>
</reference>
<protein>
    <recommendedName>
        <fullName evidence="6">Cwf15/Cwc15 cell cycle control protein</fullName>
    </recommendedName>
</protein>
<dbReference type="AlphaFoldDB" id="A0A7S2ZBM5"/>
<name>A0A7S2ZBM5_9RHOD</name>
<feature type="compositionally biased region" description="Acidic residues" evidence="4">
    <location>
        <begin position="104"/>
        <end position="113"/>
    </location>
</feature>
<keyword evidence="2" id="KW-0507">mRNA processing</keyword>
<evidence type="ECO:0008006" key="6">
    <source>
        <dbReference type="Google" id="ProtNLM"/>
    </source>
</evidence>
<sequence length="242" mass="28386">MTTAHRPTWNPARGGESQGGFRVIAPSAKYSSRDMPAQLKMKIRQVGQSAPKEVQRRDLKKELESREAEHFKKTNRLLDENEEEALRESLQRSNAALEYQSIDADVDLNDDTFDSDKEDGGSQKGENEESESEDDDSDDDNEELMRELERIKKEREEERLKKEEEEREFQERERAQAAMTGNPLLASAESESSAPEFRVKRRWDEDVVFRNQSRGGKEVKRRFINDTIRNDFHRRFLEKYIR</sequence>
<feature type="compositionally biased region" description="Basic and acidic residues" evidence="4">
    <location>
        <begin position="53"/>
        <end position="90"/>
    </location>
</feature>
<feature type="compositionally biased region" description="Acidic residues" evidence="4">
    <location>
        <begin position="128"/>
        <end position="142"/>
    </location>
</feature>
<comment type="similarity">
    <text evidence="1">Belongs to the CWC15 family.</text>
</comment>
<dbReference type="PANTHER" id="PTHR12718:SF2">
    <property type="entry name" value="SPLICEOSOME-ASSOCIATED PROTEIN CWC15 HOMOLOG"/>
    <property type="match status" value="1"/>
</dbReference>
<evidence type="ECO:0000256" key="3">
    <source>
        <dbReference type="ARBA" id="ARBA00023187"/>
    </source>
</evidence>
<evidence type="ECO:0000256" key="2">
    <source>
        <dbReference type="ARBA" id="ARBA00022664"/>
    </source>
</evidence>
<feature type="region of interest" description="Disordered" evidence="4">
    <location>
        <begin position="43"/>
        <end position="197"/>
    </location>
</feature>
<feature type="compositionally biased region" description="Basic and acidic residues" evidence="4">
    <location>
        <begin position="114"/>
        <end position="127"/>
    </location>
</feature>
<evidence type="ECO:0000256" key="1">
    <source>
        <dbReference type="ARBA" id="ARBA00006644"/>
    </source>
</evidence>
<feature type="region of interest" description="Disordered" evidence="4">
    <location>
        <begin position="1"/>
        <end position="21"/>
    </location>
</feature>
<dbReference type="GO" id="GO:0003723">
    <property type="term" value="F:RNA binding"/>
    <property type="evidence" value="ECO:0007669"/>
    <property type="project" value="TreeGrafter"/>
</dbReference>
<dbReference type="PANTHER" id="PTHR12718">
    <property type="entry name" value="CELL CYCLE CONTROL PROTEIN CWF15"/>
    <property type="match status" value="1"/>
</dbReference>
<dbReference type="GO" id="GO:0045292">
    <property type="term" value="P:mRNA cis splicing, via spliceosome"/>
    <property type="evidence" value="ECO:0007669"/>
    <property type="project" value="TreeGrafter"/>
</dbReference>
<feature type="compositionally biased region" description="Low complexity" evidence="4">
    <location>
        <begin position="183"/>
        <end position="196"/>
    </location>
</feature>
<gene>
    <name evidence="5" type="ORF">RMAR00112_LOCUS1960</name>
</gene>
<feature type="compositionally biased region" description="Basic and acidic residues" evidence="4">
    <location>
        <begin position="143"/>
        <end position="175"/>
    </location>
</feature>
<organism evidence="5">
    <name type="scientific">Rhodosorus marinus</name>
    <dbReference type="NCBI Taxonomy" id="101924"/>
    <lineage>
        <taxon>Eukaryota</taxon>
        <taxon>Rhodophyta</taxon>
        <taxon>Stylonematophyceae</taxon>
        <taxon>Stylonematales</taxon>
        <taxon>Stylonemataceae</taxon>
        <taxon>Rhodosorus</taxon>
    </lineage>
</organism>
<dbReference type="InterPro" id="IPR006973">
    <property type="entry name" value="Cwf_Cwc_15"/>
</dbReference>
<dbReference type="Pfam" id="PF04889">
    <property type="entry name" value="Cwf_Cwc_15"/>
    <property type="match status" value="1"/>
</dbReference>
<proteinExistence type="inferred from homology"/>
<dbReference type="EMBL" id="HBHW01002439">
    <property type="protein sequence ID" value="CAE0034018.1"/>
    <property type="molecule type" value="Transcribed_RNA"/>
</dbReference>